<evidence type="ECO:0000256" key="4">
    <source>
        <dbReference type="ARBA" id="ARBA00023136"/>
    </source>
</evidence>
<evidence type="ECO:0000256" key="5">
    <source>
        <dbReference type="PROSITE-ProRule" id="PRU00205"/>
    </source>
</evidence>
<dbReference type="Proteomes" id="UP000515135">
    <property type="component" value="Unplaced"/>
</dbReference>
<dbReference type="OrthoDB" id="506011at2759"/>
<dbReference type="Pfam" id="PF03798">
    <property type="entry name" value="TRAM_LAG1_CLN8"/>
    <property type="match status" value="1"/>
</dbReference>
<comment type="subcellular location">
    <subcellularLocation>
        <location evidence="1">Membrane</location>
        <topology evidence="1">Multi-pass membrane protein</topology>
    </subcellularLocation>
</comment>
<feature type="transmembrane region" description="Helical" evidence="6">
    <location>
        <begin position="192"/>
        <end position="215"/>
    </location>
</feature>
<protein>
    <submittedName>
        <fullName evidence="9">Transmembrane protein 136-like</fullName>
    </submittedName>
</protein>
<keyword evidence="8" id="KW-1185">Reference proteome</keyword>
<evidence type="ECO:0000313" key="9">
    <source>
        <dbReference type="RefSeq" id="XP_019613533.1"/>
    </source>
</evidence>
<dbReference type="AlphaFoldDB" id="A0A6P4XN80"/>
<dbReference type="RefSeq" id="XP_019613533.1">
    <property type="nucleotide sequence ID" value="XM_019757974.1"/>
</dbReference>
<gene>
    <name evidence="9" type="primary">LOC109461598</name>
</gene>
<feature type="domain" description="TLC" evidence="7">
    <location>
        <begin position="28"/>
        <end position="219"/>
    </location>
</feature>
<keyword evidence="4 5" id="KW-0472">Membrane</keyword>
<name>A0A6P4XN80_BRABE</name>
<dbReference type="InterPro" id="IPR042512">
    <property type="entry name" value="TLCD5"/>
</dbReference>
<dbReference type="KEGG" id="bbel:109461598"/>
<evidence type="ECO:0000313" key="8">
    <source>
        <dbReference type="Proteomes" id="UP000515135"/>
    </source>
</evidence>
<dbReference type="GO" id="GO:0016020">
    <property type="term" value="C:membrane"/>
    <property type="evidence" value="ECO:0007669"/>
    <property type="project" value="UniProtKB-SubCell"/>
</dbReference>
<reference evidence="9" key="1">
    <citation type="submission" date="2025-08" db="UniProtKB">
        <authorList>
            <consortium name="RefSeq"/>
        </authorList>
    </citation>
    <scope>IDENTIFICATION</scope>
    <source>
        <tissue evidence="9">Gonad</tissue>
    </source>
</reference>
<organism evidence="8 9">
    <name type="scientific">Branchiostoma belcheri</name>
    <name type="common">Amphioxus</name>
    <dbReference type="NCBI Taxonomy" id="7741"/>
    <lineage>
        <taxon>Eukaryota</taxon>
        <taxon>Metazoa</taxon>
        <taxon>Chordata</taxon>
        <taxon>Cephalochordata</taxon>
        <taxon>Leptocardii</taxon>
        <taxon>Amphioxiformes</taxon>
        <taxon>Branchiostomatidae</taxon>
        <taxon>Branchiostoma</taxon>
    </lineage>
</organism>
<keyword evidence="2 5" id="KW-0812">Transmembrane</keyword>
<evidence type="ECO:0000256" key="2">
    <source>
        <dbReference type="ARBA" id="ARBA00022692"/>
    </source>
</evidence>
<proteinExistence type="predicted"/>
<dbReference type="PROSITE" id="PS50922">
    <property type="entry name" value="TLC"/>
    <property type="match status" value="1"/>
</dbReference>
<keyword evidence="3 6" id="KW-1133">Transmembrane helix</keyword>
<sequence length="247" mass="28156">MALVALGVLVSVLLWVCTYRVLCLLNSRCSAEWNCRLVTAAHGVLITCLSYKNGFIDNRWPFTDPGLPNSQYEEQIIVLCLGYFLFDFSWCVYHGTEGMVMLTHHCASIFGLAAALILGVSGTDVIGVIFGAELTNPFLQLRWFFKETGRYRTLPAEINDLLFISLFAGVRIGVGGYFFYTEWTNKRPLMLFKLGGTALYIVSWVFMVQIGRFAVRKYTRMYREWRDKSTSYKMKVSYSNGDVNNVK</sequence>
<dbReference type="InterPro" id="IPR006634">
    <property type="entry name" value="TLC-dom"/>
</dbReference>
<dbReference type="PANTHER" id="PTHR31898:SF1">
    <property type="entry name" value="TLC DOMAIN-CONTAINING PROTEIN 5"/>
    <property type="match status" value="1"/>
</dbReference>
<evidence type="ECO:0000256" key="1">
    <source>
        <dbReference type="ARBA" id="ARBA00004141"/>
    </source>
</evidence>
<dbReference type="PANTHER" id="PTHR31898">
    <property type="entry name" value="TRANSMEMBRANE PROTEIN 136"/>
    <property type="match status" value="1"/>
</dbReference>
<feature type="transmembrane region" description="Helical" evidence="6">
    <location>
        <begin position="161"/>
        <end position="180"/>
    </location>
</feature>
<feature type="transmembrane region" description="Helical" evidence="6">
    <location>
        <begin position="6"/>
        <end position="25"/>
    </location>
</feature>
<evidence type="ECO:0000259" key="7">
    <source>
        <dbReference type="PROSITE" id="PS50922"/>
    </source>
</evidence>
<dbReference type="GeneID" id="109461598"/>
<evidence type="ECO:0000256" key="3">
    <source>
        <dbReference type="ARBA" id="ARBA00022989"/>
    </source>
</evidence>
<dbReference type="SMART" id="SM00724">
    <property type="entry name" value="TLC"/>
    <property type="match status" value="1"/>
</dbReference>
<evidence type="ECO:0000256" key="6">
    <source>
        <dbReference type="SAM" id="Phobius"/>
    </source>
</evidence>
<accession>A0A6P4XN80</accession>